<feature type="coiled-coil region" evidence="15">
    <location>
        <begin position="385"/>
        <end position="530"/>
    </location>
</feature>
<comment type="caution">
    <text evidence="17">The sequence shown here is derived from an EMBL/GenBank/DDBJ whole genome shotgun (WGS) entry which is preliminary data.</text>
</comment>
<evidence type="ECO:0000313" key="18">
    <source>
        <dbReference type="Proteomes" id="UP000179807"/>
    </source>
</evidence>
<evidence type="ECO:0000256" key="14">
    <source>
        <dbReference type="RuleBase" id="RU365038"/>
    </source>
</evidence>
<evidence type="ECO:0000256" key="12">
    <source>
        <dbReference type="ARBA" id="ARBA00023242"/>
    </source>
</evidence>
<dbReference type="GO" id="GO:0033503">
    <property type="term" value="C:HULC complex"/>
    <property type="evidence" value="ECO:0007669"/>
    <property type="project" value="TreeGrafter"/>
</dbReference>
<evidence type="ECO:0000256" key="10">
    <source>
        <dbReference type="ARBA" id="ARBA00022853"/>
    </source>
</evidence>
<keyword evidence="11 14" id="KW-0175">Coiled coil</keyword>
<evidence type="ECO:0000256" key="15">
    <source>
        <dbReference type="SAM" id="Coils"/>
    </source>
</evidence>
<evidence type="ECO:0000256" key="3">
    <source>
        <dbReference type="ARBA" id="ARBA00004906"/>
    </source>
</evidence>
<dbReference type="GeneID" id="94827956"/>
<dbReference type="EMBL" id="MLAK01000827">
    <property type="protein sequence ID" value="OHT03455.1"/>
    <property type="molecule type" value="Genomic_DNA"/>
</dbReference>
<gene>
    <name evidence="17" type="ORF">TRFO_06705</name>
</gene>
<evidence type="ECO:0000256" key="7">
    <source>
        <dbReference type="ARBA" id="ARBA00022771"/>
    </source>
</evidence>
<keyword evidence="6 14" id="KW-0479">Metal-binding</keyword>
<comment type="subcellular location">
    <subcellularLocation>
        <location evidence="2 14">Nucleus</location>
    </subcellularLocation>
</comment>
<evidence type="ECO:0000256" key="9">
    <source>
        <dbReference type="ARBA" id="ARBA00022833"/>
    </source>
</evidence>
<dbReference type="EC" id="2.3.2.27" evidence="14"/>
<dbReference type="UniPathway" id="UPA00143"/>
<dbReference type="RefSeq" id="XP_068356591.1">
    <property type="nucleotide sequence ID" value="XM_068493252.1"/>
</dbReference>
<organism evidence="17 18">
    <name type="scientific">Tritrichomonas foetus</name>
    <dbReference type="NCBI Taxonomy" id="1144522"/>
    <lineage>
        <taxon>Eukaryota</taxon>
        <taxon>Metamonada</taxon>
        <taxon>Parabasalia</taxon>
        <taxon>Tritrichomonadida</taxon>
        <taxon>Tritrichomonadidae</taxon>
        <taxon>Tritrichomonas</taxon>
    </lineage>
</organism>
<comment type="catalytic activity">
    <reaction evidence="1 14">
        <text>S-ubiquitinyl-[E2 ubiquitin-conjugating enzyme]-L-cysteine + [acceptor protein]-L-lysine = [E2 ubiquitin-conjugating enzyme]-L-cysteine + N(6)-ubiquitinyl-[acceptor protein]-L-lysine.</text>
        <dbReference type="EC" id="2.3.2.27"/>
    </reaction>
</comment>
<dbReference type="PROSITE" id="PS50089">
    <property type="entry name" value="ZF_RING_2"/>
    <property type="match status" value="1"/>
</dbReference>
<dbReference type="OrthoDB" id="10266039at2759"/>
<feature type="domain" description="RING-type" evidence="16">
    <location>
        <begin position="548"/>
        <end position="587"/>
    </location>
</feature>
<dbReference type="GO" id="GO:0008270">
    <property type="term" value="F:zinc ion binding"/>
    <property type="evidence" value="ECO:0007669"/>
    <property type="project" value="UniProtKB-KW"/>
</dbReference>
<dbReference type="Pfam" id="PF13920">
    <property type="entry name" value="zf-C3HC4_3"/>
    <property type="match status" value="1"/>
</dbReference>
<dbReference type="AlphaFoldDB" id="A0A1J4JWE2"/>
<evidence type="ECO:0000256" key="11">
    <source>
        <dbReference type="ARBA" id="ARBA00023054"/>
    </source>
</evidence>
<evidence type="ECO:0000256" key="4">
    <source>
        <dbReference type="ARBA" id="ARBA00005555"/>
    </source>
</evidence>
<dbReference type="Gene3D" id="3.30.40.10">
    <property type="entry name" value="Zinc/RING finger domain, C3HC4 (zinc finger)"/>
    <property type="match status" value="1"/>
</dbReference>
<accession>A0A1J4JWE2</accession>
<dbReference type="VEuPathDB" id="TrichDB:TRFO_06705"/>
<dbReference type="PANTHER" id="PTHR23163">
    <property type="entry name" value="RING FINGER PROTEIN-RELATED"/>
    <property type="match status" value="1"/>
</dbReference>
<keyword evidence="7 13" id="KW-0863">Zinc-finger</keyword>
<dbReference type="PANTHER" id="PTHR23163:SF0">
    <property type="entry name" value="E3 UBIQUITIN-PROTEIN LIGASE BRE1"/>
    <property type="match status" value="1"/>
</dbReference>
<dbReference type="InterPro" id="IPR001841">
    <property type="entry name" value="Znf_RING"/>
</dbReference>
<evidence type="ECO:0000256" key="2">
    <source>
        <dbReference type="ARBA" id="ARBA00004123"/>
    </source>
</evidence>
<evidence type="ECO:0000256" key="13">
    <source>
        <dbReference type="PROSITE-ProRule" id="PRU00175"/>
    </source>
</evidence>
<dbReference type="GO" id="GO:0016567">
    <property type="term" value="P:protein ubiquitination"/>
    <property type="evidence" value="ECO:0007669"/>
    <property type="project" value="UniProtKB-UniRule"/>
</dbReference>
<comment type="pathway">
    <text evidence="3 14">Protein modification; protein ubiquitination.</text>
</comment>
<dbReference type="SMART" id="SM00184">
    <property type="entry name" value="RING"/>
    <property type="match status" value="1"/>
</dbReference>
<evidence type="ECO:0000256" key="1">
    <source>
        <dbReference type="ARBA" id="ARBA00000900"/>
    </source>
</evidence>
<proteinExistence type="inferred from homology"/>
<keyword evidence="12 14" id="KW-0539">Nucleus</keyword>
<dbReference type="InterPro" id="IPR013956">
    <property type="entry name" value="E3_ubiquit_lig_Bre1"/>
</dbReference>
<dbReference type="GO" id="GO:0005634">
    <property type="term" value="C:nucleus"/>
    <property type="evidence" value="ECO:0007669"/>
    <property type="project" value="UniProtKB-SubCell"/>
</dbReference>
<reference evidence="17" key="1">
    <citation type="submission" date="2016-10" db="EMBL/GenBank/DDBJ databases">
        <authorList>
            <person name="Benchimol M."/>
            <person name="Almeida L.G."/>
            <person name="Vasconcelos A.T."/>
            <person name="Perreira-Neves A."/>
            <person name="Rosa I.A."/>
            <person name="Tasca T."/>
            <person name="Bogo M.R."/>
            <person name="de Souza W."/>
        </authorList>
    </citation>
    <scope>NUCLEOTIDE SEQUENCE [LARGE SCALE GENOMIC DNA]</scope>
    <source>
        <strain evidence="17">K</strain>
    </source>
</reference>
<keyword evidence="8 14" id="KW-0833">Ubl conjugation pathway</keyword>
<evidence type="ECO:0000256" key="6">
    <source>
        <dbReference type="ARBA" id="ARBA00022723"/>
    </source>
</evidence>
<dbReference type="GO" id="GO:0006325">
    <property type="term" value="P:chromatin organization"/>
    <property type="evidence" value="ECO:0007669"/>
    <property type="project" value="UniProtKB-KW"/>
</dbReference>
<dbReference type="GO" id="GO:0061630">
    <property type="term" value="F:ubiquitin protein ligase activity"/>
    <property type="evidence" value="ECO:0007669"/>
    <property type="project" value="UniProtKB-EC"/>
</dbReference>
<comment type="similarity">
    <text evidence="4 14">Belongs to the BRE1 family.</text>
</comment>
<evidence type="ECO:0000259" key="16">
    <source>
        <dbReference type="PROSITE" id="PS50089"/>
    </source>
</evidence>
<dbReference type="InterPro" id="IPR013083">
    <property type="entry name" value="Znf_RING/FYVE/PHD"/>
</dbReference>
<name>A0A1J4JWE2_9EUKA</name>
<dbReference type="PROSITE" id="PS00518">
    <property type="entry name" value="ZF_RING_1"/>
    <property type="match status" value="1"/>
</dbReference>
<keyword evidence="18" id="KW-1185">Reference proteome</keyword>
<dbReference type="SUPFAM" id="SSF57850">
    <property type="entry name" value="RING/U-box"/>
    <property type="match status" value="1"/>
</dbReference>
<sequence>MLEEKWMKQFLANNPSLTERMKRLEEQRRIESVIINDLGYLVAYQQNFAHSFSVNLVRLKHLNHSPTKIAKISTKNPQFSTTEETIRLIKLSSQIRKIIFQITAKIASEDDFTDLQDVHLLFDQIIYYRNMKCTTYRNNFIPLPLFRITQSDRSHRNSQKKIDVSDSLNLSSPHFDSTYHPTKFSLWQIQEKMNNRHHALRRSLKTINSDLNKTYKELLNLRSEFQVTNLLVQDFTLFPPFDVIRESPVFHEFNNSISYSINYVRSEISTLQKAISGVLSIISKLGECTKCLYSLPQFEAEHKNKINFYDAKHRLSLFHNIIRSSDAFKSSIDEYEAIKYTKSDYDTFKKLNELQSGEKYEELSTLFETALEYYTNAYDLVSDEISQLDIKEKEIKEKISQWQAKKVHPLSEEINQKREKLINLTEQMEREIVEDKKEIADLLQQTLNEFKEKISDLNIKNPLIPSFFEDLLTKYFGKEPKKEWVEQKLHFQQIENEKLKKNVEDSQKNLSDLKEEIIEKRKRIDLLQKVENRNTSKSQTSLNEKVLCPICKDRQRDVIITKCGHTFCRKCIEILWRNGNHKCPHCHAFFVESNVISIQW</sequence>
<evidence type="ECO:0000256" key="8">
    <source>
        <dbReference type="ARBA" id="ARBA00022786"/>
    </source>
</evidence>
<dbReference type="InterPro" id="IPR017907">
    <property type="entry name" value="Znf_RING_CS"/>
</dbReference>
<dbReference type="Proteomes" id="UP000179807">
    <property type="component" value="Unassembled WGS sequence"/>
</dbReference>
<keyword evidence="10 14" id="KW-0156">Chromatin regulator</keyword>
<evidence type="ECO:0000313" key="17">
    <source>
        <dbReference type="EMBL" id="OHT03455.1"/>
    </source>
</evidence>
<protein>
    <recommendedName>
        <fullName evidence="14">E3 ubiquitin protein ligase</fullName>
        <ecNumber evidence="14">2.3.2.27</ecNumber>
    </recommendedName>
</protein>
<keyword evidence="9 14" id="KW-0862">Zinc</keyword>
<evidence type="ECO:0000256" key="5">
    <source>
        <dbReference type="ARBA" id="ARBA00022679"/>
    </source>
</evidence>
<keyword evidence="5 14" id="KW-0808">Transferase</keyword>